<gene>
    <name evidence="3" type="ORF">LITE_LOCUS10070</name>
</gene>
<dbReference type="AlphaFoldDB" id="A0AAV0IND0"/>
<evidence type="ECO:0000256" key="2">
    <source>
        <dbReference type="SAM" id="Phobius"/>
    </source>
</evidence>
<dbReference type="InterPro" id="IPR025322">
    <property type="entry name" value="PADRE_dom"/>
</dbReference>
<sequence length="210" mass="23238">MGNCQAVDAATLVIQHPTGKVEKLYWPITAAEVMKTNPGHYVALLLSTTLYPPTSSSATNATKSAGGSGGPVRLTRIKLLRPTDTLTLGHVYRLITNQEVMKGLLAKKQAKLNQNNPQSAEDQQSASKSEDRRKQSSSVLPTTISETDESRRRRRSHGGSHPVIILQPIILKPKKDQIFWAKDCCFCLMLSSLLSLCLCLSLFHFWVTFF</sequence>
<feature type="transmembrane region" description="Helical" evidence="2">
    <location>
        <begin position="184"/>
        <end position="207"/>
    </location>
</feature>
<feature type="region of interest" description="Disordered" evidence="1">
    <location>
        <begin position="111"/>
        <end position="159"/>
    </location>
</feature>
<evidence type="ECO:0000256" key="1">
    <source>
        <dbReference type="SAM" id="MobiDB-lite"/>
    </source>
</evidence>
<protein>
    <submittedName>
        <fullName evidence="3">Uncharacterized protein</fullName>
    </submittedName>
</protein>
<dbReference type="EMBL" id="CAMGYJ010000004">
    <property type="protein sequence ID" value="CAI0398868.1"/>
    <property type="molecule type" value="Genomic_DNA"/>
</dbReference>
<feature type="compositionally biased region" description="Polar residues" evidence="1">
    <location>
        <begin position="111"/>
        <end position="127"/>
    </location>
</feature>
<dbReference type="PANTHER" id="PTHR33413:SF33">
    <property type="entry name" value="MEDIATOR OF RNA POLYMERASE II TRANSCRIPTION SUBUNIT 29"/>
    <property type="match status" value="1"/>
</dbReference>
<comment type="caution">
    <text evidence="3">The sequence shown here is derived from an EMBL/GenBank/DDBJ whole genome shotgun (WGS) entry which is preliminary data.</text>
</comment>
<dbReference type="Proteomes" id="UP001154282">
    <property type="component" value="Unassembled WGS sequence"/>
</dbReference>
<dbReference type="PANTHER" id="PTHR33413">
    <property type="entry name" value="EXPRESSED PROTEIN"/>
    <property type="match status" value="1"/>
</dbReference>
<keyword evidence="2" id="KW-1133">Transmembrane helix</keyword>
<keyword evidence="2" id="KW-0812">Transmembrane</keyword>
<dbReference type="Pfam" id="PF14009">
    <property type="entry name" value="PADRE"/>
    <property type="match status" value="1"/>
</dbReference>
<keyword evidence="2" id="KW-0472">Membrane</keyword>
<proteinExistence type="predicted"/>
<keyword evidence="4" id="KW-1185">Reference proteome</keyword>
<accession>A0AAV0IND0</accession>
<feature type="compositionally biased region" description="Polar residues" evidence="1">
    <location>
        <begin position="136"/>
        <end position="145"/>
    </location>
</feature>
<evidence type="ECO:0000313" key="3">
    <source>
        <dbReference type="EMBL" id="CAI0398868.1"/>
    </source>
</evidence>
<reference evidence="3" key="1">
    <citation type="submission" date="2022-08" db="EMBL/GenBank/DDBJ databases">
        <authorList>
            <person name="Gutierrez-Valencia J."/>
        </authorList>
    </citation>
    <scope>NUCLEOTIDE SEQUENCE</scope>
</reference>
<name>A0AAV0IND0_9ROSI</name>
<evidence type="ECO:0000313" key="4">
    <source>
        <dbReference type="Proteomes" id="UP001154282"/>
    </source>
</evidence>
<organism evidence="3 4">
    <name type="scientific">Linum tenue</name>
    <dbReference type="NCBI Taxonomy" id="586396"/>
    <lineage>
        <taxon>Eukaryota</taxon>
        <taxon>Viridiplantae</taxon>
        <taxon>Streptophyta</taxon>
        <taxon>Embryophyta</taxon>
        <taxon>Tracheophyta</taxon>
        <taxon>Spermatophyta</taxon>
        <taxon>Magnoliopsida</taxon>
        <taxon>eudicotyledons</taxon>
        <taxon>Gunneridae</taxon>
        <taxon>Pentapetalae</taxon>
        <taxon>rosids</taxon>
        <taxon>fabids</taxon>
        <taxon>Malpighiales</taxon>
        <taxon>Linaceae</taxon>
        <taxon>Linum</taxon>
    </lineage>
</organism>